<reference evidence="5 6" key="1">
    <citation type="submission" date="2016-03" db="EMBL/GenBank/DDBJ databases">
        <title>Choanephora cucurbitarum.</title>
        <authorList>
            <person name="Min B."/>
            <person name="Park H."/>
            <person name="Park J.-H."/>
            <person name="Shin H.-D."/>
            <person name="Choi I.-G."/>
        </authorList>
    </citation>
    <scope>NUCLEOTIDE SEQUENCE [LARGE SCALE GENOMIC DNA]</scope>
    <source>
        <strain evidence="5 6">KUS-F28377</strain>
    </source>
</reference>
<dbReference type="OrthoDB" id="413008at2759"/>
<feature type="transmembrane region" description="Helical" evidence="3">
    <location>
        <begin position="496"/>
        <end position="516"/>
    </location>
</feature>
<feature type="region of interest" description="Disordered" evidence="2">
    <location>
        <begin position="1"/>
        <end position="127"/>
    </location>
</feature>
<proteinExistence type="inferred from homology"/>
<dbReference type="AlphaFoldDB" id="A0A1C7NHP7"/>
<evidence type="ECO:0000313" key="6">
    <source>
        <dbReference type="Proteomes" id="UP000093000"/>
    </source>
</evidence>
<evidence type="ECO:0000313" key="5">
    <source>
        <dbReference type="EMBL" id="OBZ88662.1"/>
    </source>
</evidence>
<evidence type="ECO:0000256" key="3">
    <source>
        <dbReference type="SAM" id="Phobius"/>
    </source>
</evidence>
<dbReference type="GO" id="GO:0022857">
    <property type="term" value="F:transmembrane transporter activity"/>
    <property type="evidence" value="ECO:0007669"/>
    <property type="project" value="InterPro"/>
</dbReference>
<feature type="compositionally biased region" description="Basic and acidic residues" evidence="2">
    <location>
        <begin position="75"/>
        <end position="87"/>
    </location>
</feature>
<comment type="caution">
    <text evidence="5">The sequence shown here is derived from an EMBL/GenBank/DDBJ whole genome shotgun (WGS) entry which is preliminary data.</text>
</comment>
<feature type="compositionally biased region" description="Polar residues" evidence="2">
    <location>
        <begin position="55"/>
        <end position="65"/>
    </location>
</feature>
<name>A0A1C7NHP7_9FUNG</name>
<dbReference type="PANTHER" id="PTHR31082:SF4">
    <property type="entry name" value="PHEROMONE-REGULATED MEMBRANE PROTEIN 10"/>
    <property type="match status" value="1"/>
</dbReference>
<dbReference type="Pfam" id="PF06738">
    <property type="entry name" value="ThrE"/>
    <property type="match status" value="1"/>
</dbReference>
<dbReference type="PANTHER" id="PTHR31082">
    <property type="entry name" value="PHEROMONE-REGULATED MEMBRANE PROTEIN 10"/>
    <property type="match status" value="1"/>
</dbReference>
<keyword evidence="3" id="KW-0812">Transmembrane</keyword>
<dbReference type="Proteomes" id="UP000093000">
    <property type="component" value="Unassembled WGS sequence"/>
</dbReference>
<keyword evidence="3" id="KW-0472">Membrane</keyword>
<feature type="compositionally biased region" description="Low complexity" evidence="2">
    <location>
        <begin position="279"/>
        <end position="291"/>
    </location>
</feature>
<gene>
    <name evidence="5" type="ORF">A0J61_03299</name>
</gene>
<feature type="compositionally biased region" description="Acidic residues" evidence="2">
    <location>
        <begin position="88"/>
        <end position="108"/>
    </location>
</feature>
<dbReference type="InParanoid" id="A0A1C7NHP7"/>
<dbReference type="InterPro" id="IPR051361">
    <property type="entry name" value="ThrE/Ser_Exporter"/>
</dbReference>
<feature type="region of interest" description="Disordered" evidence="2">
    <location>
        <begin position="243"/>
        <end position="300"/>
    </location>
</feature>
<dbReference type="InterPro" id="IPR010619">
    <property type="entry name" value="ThrE-like_N"/>
</dbReference>
<feature type="compositionally biased region" description="Basic residues" evidence="2">
    <location>
        <begin position="254"/>
        <end position="271"/>
    </location>
</feature>
<evidence type="ECO:0000256" key="2">
    <source>
        <dbReference type="SAM" id="MobiDB-lite"/>
    </source>
</evidence>
<comment type="similarity">
    <text evidence="1">Belongs to the ThrE exporter (TC 2.A.79) family.</text>
</comment>
<feature type="transmembrane region" description="Helical" evidence="3">
    <location>
        <begin position="523"/>
        <end position="543"/>
    </location>
</feature>
<dbReference type="STRING" id="101091.A0A1C7NHP7"/>
<accession>A0A1C7NHP7</accession>
<feature type="domain" description="Threonine/serine exporter-like N-terminal" evidence="4">
    <location>
        <begin position="390"/>
        <end position="592"/>
    </location>
</feature>
<evidence type="ECO:0000256" key="1">
    <source>
        <dbReference type="ARBA" id="ARBA00034125"/>
    </source>
</evidence>
<keyword evidence="3" id="KW-1133">Transmembrane helix</keyword>
<organism evidence="5 6">
    <name type="scientific">Choanephora cucurbitarum</name>
    <dbReference type="NCBI Taxonomy" id="101091"/>
    <lineage>
        <taxon>Eukaryota</taxon>
        <taxon>Fungi</taxon>
        <taxon>Fungi incertae sedis</taxon>
        <taxon>Mucoromycota</taxon>
        <taxon>Mucoromycotina</taxon>
        <taxon>Mucoromycetes</taxon>
        <taxon>Mucorales</taxon>
        <taxon>Mucorineae</taxon>
        <taxon>Choanephoraceae</taxon>
        <taxon>Choanephoroideae</taxon>
        <taxon>Choanephora</taxon>
    </lineage>
</organism>
<feature type="non-terminal residue" evidence="5">
    <location>
        <position position="592"/>
    </location>
</feature>
<keyword evidence="6" id="KW-1185">Reference proteome</keyword>
<protein>
    <submittedName>
        <fullName evidence="5">Pheromone-regulated membrane protein 10</fullName>
    </submittedName>
</protein>
<evidence type="ECO:0000259" key="4">
    <source>
        <dbReference type="Pfam" id="PF06738"/>
    </source>
</evidence>
<feature type="region of interest" description="Disordered" evidence="2">
    <location>
        <begin position="339"/>
        <end position="361"/>
    </location>
</feature>
<dbReference type="EMBL" id="LUGH01000139">
    <property type="protein sequence ID" value="OBZ88662.1"/>
    <property type="molecule type" value="Genomic_DNA"/>
</dbReference>
<feature type="transmembrane region" description="Helical" evidence="3">
    <location>
        <begin position="575"/>
        <end position="591"/>
    </location>
</feature>
<sequence>MDDNKNQESSTSSSTSRPVRPKLGPKAHSSPRLPVVSITADDDDTGNSPDRQDSLRSSQTDNSLLNIVPMRNRGRRDTYFTDHHRVIEEDETESSESENNDSDTDINEYTEKDEALAYPDDEKDNSTATLNKANSIHSENFRIPNYPAENPEAHSLVEAALIKDEARDRHIRFQDHVVESANLVQRMISQRYTPQQTNSDSLGSFMANRYESRHTEEEPELPSVQASFGSGSVLASLMKLEAHRQGTPEMPQKKEKKKLKIKRNKKPKKAKSLVDFPLSSNNDTFNENSNNGAPKRPSMAYRPVSWLSGTSRSQQRPPMVNRPASWLSEVASNKYVVPSLEKRKKSAPATSRRPSRDSMLTTASQFERITLEDRIRITFEIANILQKQEFLRKLCRALMHYGCPAHRLEYAMRQVSRTLAVDAEYVYFPSIMLITFIDSTTHTTDTHFIRQAQAFEMHRLQDIHRLEKLVAHGEVTVDEALEFIDKVASQPAIYPMWLHPFVYALAAFAGCILFFGGRWKEGGICAALSSEYLNVYFLVFATNEIFSNYIASFQPIWEITVCVVIGFVARAITKYGFCFTPIAFSSFIIVLP</sequence>